<dbReference type="Pfam" id="PF20644">
    <property type="entry name" value="Rrn7_cyclin_N"/>
    <property type="match status" value="2"/>
</dbReference>
<feature type="compositionally biased region" description="Acidic residues" evidence="10">
    <location>
        <begin position="224"/>
        <end position="246"/>
    </location>
</feature>
<dbReference type="PANTHER" id="PTHR31576">
    <property type="entry name" value="TATA BOX-BINDING PROTEIN-ASSOCIATED FACTOR RNA POLYMERASE I SUBUNIT B"/>
    <property type="match status" value="1"/>
</dbReference>
<dbReference type="InterPro" id="IPR048538">
    <property type="entry name" value="Rrn7_cyclin_C"/>
</dbReference>
<protein>
    <recommendedName>
        <fullName evidence="15">RRN7-type domain-containing protein</fullName>
    </recommendedName>
</protein>
<comment type="subcellular location">
    <subcellularLocation>
        <location evidence="1">Nucleus</location>
        <location evidence="1">Nucleolus</location>
    </subcellularLocation>
</comment>
<keyword evidence="14" id="KW-1185">Reference proteome</keyword>
<dbReference type="PANTHER" id="PTHR31576:SF2">
    <property type="entry name" value="TATA BOX-BINDING PROTEIN-ASSOCIATED FACTOR RNA POLYMERASE I SUBUNIT B"/>
    <property type="match status" value="1"/>
</dbReference>
<evidence type="ECO:0000256" key="10">
    <source>
        <dbReference type="SAM" id="MobiDB-lite"/>
    </source>
</evidence>
<evidence type="ECO:0000259" key="12">
    <source>
        <dbReference type="Pfam" id="PF20645"/>
    </source>
</evidence>
<accession>A0A197K5V9</accession>
<evidence type="ECO:0000256" key="6">
    <source>
        <dbReference type="ARBA" id="ARBA00023015"/>
    </source>
</evidence>
<dbReference type="GO" id="GO:0001164">
    <property type="term" value="F:RNA polymerase I core promoter sequence-specific DNA binding"/>
    <property type="evidence" value="ECO:0007669"/>
    <property type="project" value="InterPro"/>
</dbReference>
<name>A0A197K5V9_9FUNG</name>
<evidence type="ECO:0000256" key="3">
    <source>
        <dbReference type="ARBA" id="ARBA00022723"/>
    </source>
</evidence>
<dbReference type="Pfam" id="PF20645">
    <property type="entry name" value="Rrn7_cyclin_C"/>
    <property type="match status" value="1"/>
</dbReference>
<feature type="region of interest" description="Disordered" evidence="10">
    <location>
        <begin position="130"/>
        <end position="246"/>
    </location>
</feature>
<feature type="compositionally biased region" description="Acidic residues" evidence="10">
    <location>
        <begin position="193"/>
        <end position="216"/>
    </location>
</feature>
<evidence type="ECO:0000256" key="5">
    <source>
        <dbReference type="ARBA" id="ARBA00022833"/>
    </source>
</evidence>
<evidence type="ECO:0008006" key="15">
    <source>
        <dbReference type="Google" id="ProtNLM"/>
    </source>
</evidence>
<keyword evidence="5" id="KW-0862">Zinc</keyword>
<keyword evidence="8" id="KW-0804">Transcription</keyword>
<dbReference type="Proteomes" id="UP000078512">
    <property type="component" value="Unassembled WGS sequence"/>
</dbReference>
<dbReference type="InterPro" id="IPR048540">
    <property type="entry name" value="Rrn7_cyclin_N"/>
</dbReference>
<evidence type="ECO:0000256" key="4">
    <source>
        <dbReference type="ARBA" id="ARBA00022771"/>
    </source>
</evidence>
<reference evidence="13 14" key="1">
    <citation type="submission" date="2016-05" db="EMBL/GenBank/DDBJ databases">
        <title>Genome sequencing reveals origins of a unique bacterial endosymbiosis in the earliest lineages of terrestrial Fungi.</title>
        <authorList>
            <consortium name="DOE Joint Genome Institute"/>
            <person name="Uehling J."/>
            <person name="Gryganskyi A."/>
            <person name="Hameed K."/>
            <person name="Tschaplinski T."/>
            <person name="Misztal P."/>
            <person name="Wu S."/>
            <person name="Desiro A."/>
            <person name="Vande Pol N."/>
            <person name="Du Z.-Y."/>
            <person name="Zienkiewicz A."/>
            <person name="Zienkiewicz K."/>
            <person name="Morin E."/>
            <person name="Tisserant E."/>
            <person name="Splivallo R."/>
            <person name="Hainaut M."/>
            <person name="Henrissat B."/>
            <person name="Ohm R."/>
            <person name="Kuo A."/>
            <person name="Yan J."/>
            <person name="Lipzen A."/>
            <person name="Nolan M."/>
            <person name="Labutti K."/>
            <person name="Barry K."/>
            <person name="Goldstein A."/>
            <person name="Labbe J."/>
            <person name="Schadt C."/>
            <person name="Tuskan G."/>
            <person name="Grigoriev I."/>
            <person name="Martin F."/>
            <person name="Vilgalys R."/>
            <person name="Bonito G."/>
        </authorList>
    </citation>
    <scope>NUCLEOTIDE SEQUENCE [LARGE SCALE GENOMIC DNA]</scope>
    <source>
        <strain evidence="13 14">AG-77</strain>
    </source>
</reference>
<evidence type="ECO:0000259" key="11">
    <source>
        <dbReference type="Pfam" id="PF20644"/>
    </source>
</evidence>
<feature type="domain" description="Rrn7/TAF1B N-terminal cyclin" evidence="11">
    <location>
        <begin position="85"/>
        <end position="157"/>
    </location>
</feature>
<dbReference type="OrthoDB" id="428577at2759"/>
<dbReference type="InterPro" id="IPR033599">
    <property type="entry name" value="TAF1B/Rrn7"/>
</dbReference>
<sequence length="552" mass="63796">MSEPTKKKKPVCPTCRSTKWRKNSLGQYVCEGGHVLEGHQEEEGEFAEGHAGYERRLKKPKKKKKEKVAVYHGVEATTLVLRCTQYILQLQAQALVRDLGFPRDITGVIQEYWNVYVSNLVDYHDGRVAMPMREGDSDPGGKTEDGQDKDMNTDSETETEGPTAAEFKDKAEPVTPAQDLLDTQKEFQQSESESSDDDDDDDEDNEEEEEDSDEDNNLGNKDEGYDESESGGSEGDDDNEDTTDFDPFEDYELKELADPLLLKKRVRESTGGRLTKRRRGILNRRYRTDYRFLKMRFTVAILYISSQHLKIPVAIGDFQRWIMRHDIPFYNALQLLPKHMEMRLPPSYRTSLTPMTRHPESLRRAVNVLLQHFERLHCIGSVLPNTPRLIARYLHELMLPVECYSCAVRFYDIVYDSAESKHERRKLTFRSTLRGPDRAMAVTIVVAKLIFGLYGEKRNVKNWEYWINSLPTEQQWLSSLDSFDALRSQSEIPHMHGEFEELINVNPDLYSGHYPKELRIFETEEQLRLMSMVDRSFKMTGSGGSLNYQEGI</sequence>
<evidence type="ECO:0000256" key="9">
    <source>
        <dbReference type="ARBA" id="ARBA00023242"/>
    </source>
</evidence>
<comment type="similarity">
    <text evidence="2">Belongs to the RRN7/TAF1B family.</text>
</comment>
<keyword evidence="3" id="KW-0479">Metal-binding</keyword>
<gene>
    <name evidence="13" type="ORF">K457DRAFT_248761</name>
</gene>
<keyword evidence="6" id="KW-0805">Transcription regulation</keyword>
<evidence type="ECO:0000313" key="13">
    <source>
        <dbReference type="EMBL" id="OAQ33042.1"/>
    </source>
</evidence>
<evidence type="ECO:0000256" key="2">
    <source>
        <dbReference type="ARBA" id="ARBA00006899"/>
    </source>
</evidence>
<keyword evidence="4" id="KW-0863">Zinc-finger</keyword>
<evidence type="ECO:0000256" key="7">
    <source>
        <dbReference type="ARBA" id="ARBA00023125"/>
    </source>
</evidence>
<feature type="domain" description="Rrn7/TAF1B N-terminal cyclin" evidence="11">
    <location>
        <begin position="291"/>
        <end position="338"/>
    </location>
</feature>
<dbReference type="GO" id="GO:0070860">
    <property type="term" value="C:RNA polymerase I core factor complex"/>
    <property type="evidence" value="ECO:0007669"/>
    <property type="project" value="InterPro"/>
</dbReference>
<feature type="compositionally biased region" description="Basic and acidic residues" evidence="10">
    <location>
        <begin position="130"/>
        <end position="152"/>
    </location>
</feature>
<keyword evidence="9" id="KW-0539">Nucleus</keyword>
<dbReference type="GO" id="GO:0008270">
    <property type="term" value="F:zinc ion binding"/>
    <property type="evidence" value="ECO:0007669"/>
    <property type="project" value="UniProtKB-KW"/>
</dbReference>
<dbReference type="AlphaFoldDB" id="A0A197K5V9"/>
<dbReference type="STRING" id="1314771.A0A197K5V9"/>
<keyword evidence="7" id="KW-0238">DNA-binding</keyword>
<proteinExistence type="inferred from homology"/>
<dbReference type="GO" id="GO:0042790">
    <property type="term" value="P:nucleolar large rRNA transcription by RNA polymerase I"/>
    <property type="evidence" value="ECO:0007669"/>
    <property type="project" value="TreeGrafter"/>
</dbReference>
<organism evidence="13 14">
    <name type="scientific">Linnemannia elongata AG-77</name>
    <dbReference type="NCBI Taxonomy" id="1314771"/>
    <lineage>
        <taxon>Eukaryota</taxon>
        <taxon>Fungi</taxon>
        <taxon>Fungi incertae sedis</taxon>
        <taxon>Mucoromycota</taxon>
        <taxon>Mortierellomycotina</taxon>
        <taxon>Mortierellomycetes</taxon>
        <taxon>Mortierellales</taxon>
        <taxon>Mortierellaceae</taxon>
        <taxon>Linnemannia</taxon>
    </lineage>
</organism>
<evidence type="ECO:0000256" key="1">
    <source>
        <dbReference type="ARBA" id="ARBA00004604"/>
    </source>
</evidence>
<evidence type="ECO:0000256" key="8">
    <source>
        <dbReference type="ARBA" id="ARBA00023163"/>
    </source>
</evidence>
<dbReference type="EMBL" id="KV442022">
    <property type="protein sequence ID" value="OAQ33042.1"/>
    <property type="molecule type" value="Genomic_DNA"/>
</dbReference>
<feature type="domain" description="Rrn7/TAF1B C-terminal cyclin" evidence="12">
    <location>
        <begin position="359"/>
        <end position="471"/>
    </location>
</feature>
<evidence type="ECO:0000313" key="14">
    <source>
        <dbReference type="Proteomes" id="UP000078512"/>
    </source>
</evidence>